<evidence type="ECO:0000313" key="3">
    <source>
        <dbReference type="EMBL" id="UUP18442.1"/>
    </source>
</evidence>
<dbReference type="CDD" id="cd06193">
    <property type="entry name" value="siderophore_interacting"/>
    <property type="match status" value="1"/>
</dbReference>
<proteinExistence type="inferred from homology"/>
<dbReference type="InterPro" id="IPR039261">
    <property type="entry name" value="FNR_nucleotide-bd"/>
</dbReference>
<dbReference type="RefSeq" id="WP_338530673.1">
    <property type="nucleotide sequence ID" value="NZ_CP030941.1"/>
</dbReference>
<evidence type="ECO:0000259" key="2">
    <source>
        <dbReference type="PROSITE" id="PS51384"/>
    </source>
</evidence>
<keyword evidence="4" id="KW-1185">Reference proteome</keyword>
<gene>
    <name evidence="3" type="primary">viuB_2</name>
    <name evidence="3" type="ORF">NTH_02924</name>
</gene>
<dbReference type="Proteomes" id="UP001342418">
    <property type="component" value="Chromosome"/>
</dbReference>
<feature type="domain" description="FAD-binding FR-type" evidence="2">
    <location>
        <begin position="102"/>
        <end position="226"/>
    </location>
</feature>
<evidence type="ECO:0000313" key="4">
    <source>
        <dbReference type="Proteomes" id="UP001342418"/>
    </source>
</evidence>
<comment type="similarity">
    <text evidence="1">Belongs to the SIP oxidoreductase family.</text>
</comment>
<evidence type="ECO:0000256" key="1">
    <source>
        <dbReference type="ARBA" id="ARBA00035644"/>
    </source>
</evidence>
<accession>A0ABY5MKV0</accession>
<name>A0ABY5MKV0_9HYPH</name>
<dbReference type="InterPro" id="IPR007037">
    <property type="entry name" value="SIP_rossman_dom"/>
</dbReference>
<organism evidence="3 4">
    <name type="scientific">Nitratireductor thuwali</name>
    <dbReference type="NCBI Taxonomy" id="2267699"/>
    <lineage>
        <taxon>Bacteria</taxon>
        <taxon>Pseudomonadati</taxon>
        <taxon>Pseudomonadota</taxon>
        <taxon>Alphaproteobacteria</taxon>
        <taxon>Hyphomicrobiales</taxon>
        <taxon>Phyllobacteriaceae</taxon>
        <taxon>Nitratireductor</taxon>
    </lineage>
</organism>
<reference evidence="3 4" key="1">
    <citation type="submission" date="2018-07" db="EMBL/GenBank/DDBJ databases">
        <title>Genome sequence of Nitratireductor thuwali#1536.</title>
        <authorList>
            <person name="Michoud G."/>
            <person name="Merlino G."/>
            <person name="Sefrji F.O."/>
            <person name="Daffonchio D."/>
        </authorList>
    </citation>
    <scope>NUCLEOTIDE SEQUENCE [LARGE SCALE GENOMIC DNA]</scope>
    <source>
        <strain evidence="4">Nit1536</strain>
    </source>
</reference>
<dbReference type="Gene3D" id="2.40.30.10">
    <property type="entry name" value="Translation factors"/>
    <property type="match status" value="1"/>
</dbReference>
<dbReference type="Pfam" id="PF04954">
    <property type="entry name" value="SIP"/>
    <property type="match status" value="1"/>
</dbReference>
<dbReference type="InterPro" id="IPR017927">
    <property type="entry name" value="FAD-bd_FR_type"/>
</dbReference>
<dbReference type="PANTHER" id="PTHR30157:SF0">
    <property type="entry name" value="NADPH-DEPENDENT FERRIC-CHELATE REDUCTASE"/>
    <property type="match status" value="1"/>
</dbReference>
<dbReference type="SUPFAM" id="SSF63380">
    <property type="entry name" value="Riboflavin synthase domain-like"/>
    <property type="match status" value="1"/>
</dbReference>
<dbReference type="PANTHER" id="PTHR30157">
    <property type="entry name" value="FERRIC REDUCTASE, NADPH-DEPENDENT"/>
    <property type="match status" value="1"/>
</dbReference>
<dbReference type="InterPro" id="IPR039374">
    <property type="entry name" value="SIP_fam"/>
</dbReference>
<dbReference type="InterPro" id="IPR014543">
    <property type="entry name" value="UCP028291"/>
</dbReference>
<dbReference type="PROSITE" id="PS51384">
    <property type="entry name" value="FAD_FR"/>
    <property type="match status" value="1"/>
</dbReference>
<dbReference type="Pfam" id="PF09981">
    <property type="entry name" value="DUF2218"/>
    <property type="match status" value="1"/>
</dbReference>
<protein>
    <submittedName>
        <fullName evidence="3">Vibriobactin utilization protein ViuB</fullName>
    </submittedName>
</protein>
<dbReference type="InterPro" id="IPR013113">
    <property type="entry name" value="SIP_FAD-bd"/>
</dbReference>
<sequence>MKTASAVVTLTNPVSVLEALRTHLAEHELVVEFDGQVASANLPSGHATMRIEASMLELEVRAASESGLEDVASFLASHVLEFAHPETPVIRWSGFQPSGTFADFREMKVVGVTELTPHMRRITLAGTDLRRFATDENLHVRLFFPAPGQPPVWPTRGEDGLERHIEPARQPAVRKYTIRRIDLVTGTVDIDFLLHRDPGTGSDWAKNAKEGDMIGMAGPGGRGAQPADWLLLVGDETALPAIARILEGLAPGTEGMALIEVESEADKLPLTHPRGFEIRWLHRAACAEGLAAAVSRIRVPTHRKHFCWAGAEFETIQTIRRYWKEECGVAKWNQLAVPYWRRGRPEGE</sequence>
<dbReference type="InterPro" id="IPR017938">
    <property type="entry name" value="Riboflavin_synthase-like_b-brl"/>
</dbReference>
<dbReference type="Pfam" id="PF08021">
    <property type="entry name" value="FAD_binding_9"/>
    <property type="match status" value="1"/>
</dbReference>
<dbReference type="Gene3D" id="3.40.50.80">
    <property type="entry name" value="Nucleotide-binding domain of ferredoxin-NADP reductase (FNR) module"/>
    <property type="match status" value="1"/>
</dbReference>
<dbReference type="Gene3D" id="3.30.310.50">
    <property type="entry name" value="Alpha-D-phosphohexomutase, C-terminal domain"/>
    <property type="match status" value="1"/>
</dbReference>
<dbReference type="EMBL" id="CP030941">
    <property type="protein sequence ID" value="UUP18442.1"/>
    <property type="molecule type" value="Genomic_DNA"/>
</dbReference>